<dbReference type="InterPro" id="IPR031009">
    <property type="entry name" value="Tcm_partner"/>
</dbReference>
<reference evidence="2" key="1">
    <citation type="journal article" date="2019" name="Int. J. Syst. Evol. Microbiol.">
        <title>The Global Catalogue of Microorganisms (GCM) 10K type strain sequencing project: providing services to taxonomists for standard genome sequencing and annotation.</title>
        <authorList>
            <consortium name="The Broad Institute Genomics Platform"/>
            <consortium name="The Broad Institute Genome Sequencing Center for Infectious Disease"/>
            <person name="Wu L."/>
            <person name="Ma J."/>
        </authorList>
    </citation>
    <scope>NUCLEOTIDE SEQUENCE [LARGE SCALE GENOMIC DNA]</scope>
    <source>
        <strain evidence="2">JCM 17983</strain>
    </source>
</reference>
<dbReference type="NCBIfam" id="TIGR04474">
    <property type="entry name" value="tcm_partner"/>
    <property type="match status" value="1"/>
</dbReference>
<keyword evidence="2" id="KW-1185">Reference proteome</keyword>
<accession>A0ABP9FAG6</accession>
<evidence type="ECO:0000313" key="1">
    <source>
        <dbReference type="EMBL" id="GAA4895641.1"/>
    </source>
</evidence>
<dbReference type="Proteomes" id="UP001500457">
    <property type="component" value="Unassembled WGS sequence"/>
</dbReference>
<protein>
    <recommendedName>
        <fullName evidence="3">Three-Cys-motif partner protein</fullName>
    </recommendedName>
</protein>
<sequence>MVFLDGFAGPGVYQGGEPGSPQIALDALLKHNYFPQMSNKHFVFIFNEMQADRCESLAEIVAEFQRQNSPWPNNVGVSVNNSSFEEVASEMLQYLEQQKANLAPTFAFVDPFGVKGIPMALLARLLAFRQCELFVYFDFNTVNRFAAAGNIDDRLTELFGIDLYKNARDLAGTDRKLFLHNLYQDQLRSVCGFPYVHSFEMIREDGKTGYFLFYGTRSVTGLRVMKDAMWRVDPGGGQKFSDFFAGQDVLFDVEVDTYPLRLELQSHFAGKLVSVEELEQYVLVNTPYAASHLKRLTLKPMQTDGLIASPNQKRKGTYPAGTMIQF</sequence>
<evidence type="ECO:0008006" key="3">
    <source>
        <dbReference type="Google" id="ProtNLM"/>
    </source>
</evidence>
<gene>
    <name evidence="1" type="ORF">GCM10023203_57480</name>
</gene>
<comment type="caution">
    <text evidence="1">The sequence shown here is derived from an EMBL/GenBank/DDBJ whole genome shotgun (WGS) entry which is preliminary data.</text>
</comment>
<organism evidence="1 2">
    <name type="scientific">Actinomycetospora straminea</name>
    <dbReference type="NCBI Taxonomy" id="663607"/>
    <lineage>
        <taxon>Bacteria</taxon>
        <taxon>Bacillati</taxon>
        <taxon>Actinomycetota</taxon>
        <taxon>Actinomycetes</taxon>
        <taxon>Pseudonocardiales</taxon>
        <taxon>Pseudonocardiaceae</taxon>
        <taxon>Actinomycetospora</taxon>
    </lineage>
</organism>
<name>A0ABP9FAG6_9PSEU</name>
<dbReference type="EMBL" id="BAABHQ010000028">
    <property type="protein sequence ID" value="GAA4895641.1"/>
    <property type="molecule type" value="Genomic_DNA"/>
</dbReference>
<proteinExistence type="predicted"/>
<evidence type="ECO:0000313" key="2">
    <source>
        <dbReference type="Proteomes" id="UP001500457"/>
    </source>
</evidence>